<protein>
    <submittedName>
        <fullName evidence="2">Uncharacterized protein</fullName>
    </submittedName>
</protein>
<dbReference type="EMBL" id="VICG01000007">
    <property type="protein sequence ID" value="KAA8570292.1"/>
    <property type="molecule type" value="Genomic_DNA"/>
</dbReference>
<accession>A0A5M9JR76</accession>
<comment type="caution">
    <text evidence="2">The sequence shown here is derived from an EMBL/GenBank/DDBJ whole genome shotgun (WGS) entry which is preliminary data.</text>
</comment>
<proteinExistence type="predicted"/>
<keyword evidence="1" id="KW-1133">Transmembrane helix</keyword>
<evidence type="ECO:0000313" key="3">
    <source>
        <dbReference type="Proteomes" id="UP000322873"/>
    </source>
</evidence>
<dbReference type="Proteomes" id="UP000322873">
    <property type="component" value="Unassembled WGS sequence"/>
</dbReference>
<organism evidence="2 3">
    <name type="scientific">Monilinia fructicola</name>
    <name type="common">Brown rot fungus</name>
    <name type="synonym">Ciboria fructicola</name>
    <dbReference type="NCBI Taxonomy" id="38448"/>
    <lineage>
        <taxon>Eukaryota</taxon>
        <taxon>Fungi</taxon>
        <taxon>Dikarya</taxon>
        <taxon>Ascomycota</taxon>
        <taxon>Pezizomycotina</taxon>
        <taxon>Leotiomycetes</taxon>
        <taxon>Helotiales</taxon>
        <taxon>Sclerotiniaceae</taxon>
        <taxon>Monilinia</taxon>
    </lineage>
</organism>
<evidence type="ECO:0000256" key="1">
    <source>
        <dbReference type="SAM" id="Phobius"/>
    </source>
</evidence>
<dbReference type="AlphaFoldDB" id="A0A5M9JR76"/>
<reference evidence="2 3" key="1">
    <citation type="submission" date="2019-06" db="EMBL/GenBank/DDBJ databases">
        <title>Genome Sequence of the Brown Rot Fungal Pathogen Monilinia fructicola.</title>
        <authorList>
            <person name="De Miccolis Angelini R.M."/>
            <person name="Landi L."/>
            <person name="Abate D."/>
            <person name="Pollastro S."/>
            <person name="Romanazzi G."/>
            <person name="Faretra F."/>
        </authorList>
    </citation>
    <scope>NUCLEOTIDE SEQUENCE [LARGE SCALE GENOMIC DNA]</scope>
    <source>
        <strain evidence="2 3">Mfrc123</strain>
    </source>
</reference>
<keyword evidence="1" id="KW-0812">Transmembrane</keyword>
<keyword evidence="3" id="KW-1185">Reference proteome</keyword>
<name>A0A5M9JR76_MONFR</name>
<keyword evidence="1" id="KW-0472">Membrane</keyword>
<sequence length="69" mass="8186">MIFGILFFRASLVYTLAEHFVLLGEISAFFRFQQARYRRITLTTLLHMHLDFPPEFGKTLAFRTRFARG</sequence>
<gene>
    <name evidence="2" type="ORF">EYC84_002599</name>
</gene>
<feature type="transmembrane region" description="Helical" evidence="1">
    <location>
        <begin position="6"/>
        <end position="30"/>
    </location>
</feature>
<evidence type="ECO:0000313" key="2">
    <source>
        <dbReference type="EMBL" id="KAA8570292.1"/>
    </source>
</evidence>